<evidence type="ECO:0000313" key="1">
    <source>
        <dbReference type="EMBL" id="MDD9781051.1"/>
    </source>
</evidence>
<evidence type="ECO:0000313" key="2">
    <source>
        <dbReference type="Proteomes" id="UP001213771"/>
    </source>
</evidence>
<dbReference type="AlphaFoldDB" id="A0ABD4WLF8"/>
<sequence>MNEKRIRAEQKELKPLSKKKFVEIVGLRKRYTKQIDQLCYNSDGNDT</sequence>
<gene>
    <name evidence="1" type="ORF">PVE99_00980</name>
</gene>
<name>A0ABD4WLF8_PRIMG</name>
<comment type="caution">
    <text evidence="1">The sequence shown here is derived from an EMBL/GenBank/DDBJ whole genome shotgun (WGS) entry which is preliminary data.</text>
</comment>
<organism evidence="1 2">
    <name type="scientific">Priestia megaterium</name>
    <name type="common">Bacillus megaterium</name>
    <dbReference type="NCBI Taxonomy" id="1404"/>
    <lineage>
        <taxon>Bacteria</taxon>
        <taxon>Bacillati</taxon>
        <taxon>Bacillota</taxon>
        <taxon>Bacilli</taxon>
        <taxon>Bacillales</taxon>
        <taxon>Bacillaceae</taxon>
        <taxon>Priestia</taxon>
    </lineage>
</organism>
<protein>
    <submittedName>
        <fullName evidence="1">Uncharacterized protein</fullName>
    </submittedName>
</protein>
<reference evidence="1 2" key="1">
    <citation type="submission" date="2023-02" db="EMBL/GenBank/DDBJ databases">
        <authorList>
            <person name="Olszewska D."/>
        </authorList>
    </citation>
    <scope>NUCLEOTIDE SEQUENCE [LARGE SCALE GENOMIC DNA]</scope>
    <source>
        <strain evidence="1 2">FDU301</strain>
    </source>
</reference>
<dbReference type="Proteomes" id="UP001213771">
    <property type="component" value="Unassembled WGS sequence"/>
</dbReference>
<dbReference type="EMBL" id="JARAOX010000047">
    <property type="protein sequence ID" value="MDD9781051.1"/>
    <property type="molecule type" value="Genomic_DNA"/>
</dbReference>
<dbReference type="RefSeq" id="WP_176520331.1">
    <property type="nucleotide sequence ID" value="NZ_JARAOX010000047.1"/>
</dbReference>
<accession>A0ABD4WLF8</accession>
<proteinExistence type="predicted"/>